<keyword evidence="2" id="KW-1185">Reference proteome</keyword>
<dbReference type="SUPFAM" id="SSF51726">
    <property type="entry name" value="UROD/MetE-like"/>
    <property type="match status" value="1"/>
</dbReference>
<dbReference type="OrthoDB" id="7772923at2759"/>
<dbReference type="AlphaFoldDB" id="A0A8H4UBL8"/>
<dbReference type="PANTHER" id="PTHR43844">
    <property type="entry name" value="METHIONINE SYNTHASE"/>
    <property type="match status" value="1"/>
</dbReference>
<dbReference type="Proteomes" id="UP000622797">
    <property type="component" value="Unassembled WGS sequence"/>
</dbReference>
<gene>
    <name evidence="1" type="ORF">FSARC_256</name>
</gene>
<organism evidence="1 2">
    <name type="scientific">Fusarium sarcochroum</name>
    <dbReference type="NCBI Taxonomy" id="1208366"/>
    <lineage>
        <taxon>Eukaryota</taxon>
        <taxon>Fungi</taxon>
        <taxon>Dikarya</taxon>
        <taxon>Ascomycota</taxon>
        <taxon>Pezizomycotina</taxon>
        <taxon>Sordariomycetes</taxon>
        <taxon>Hypocreomycetidae</taxon>
        <taxon>Hypocreales</taxon>
        <taxon>Nectriaceae</taxon>
        <taxon>Fusarium</taxon>
        <taxon>Fusarium lateritium species complex</taxon>
    </lineage>
</organism>
<proteinExistence type="predicted"/>
<dbReference type="PANTHER" id="PTHR43844:SF2">
    <property type="entry name" value="SYNTHASE, VITAMIN-B12 INDEPENDENT, PUTATIVE (AFU_ORTHOLOGUE AFUA_3G12060)-RELATED"/>
    <property type="match status" value="1"/>
</dbReference>
<accession>A0A8H4UBL8</accession>
<dbReference type="InterPro" id="IPR038071">
    <property type="entry name" value="UROD/MetE-like_sf"/>
</dbReference>
<dbReference type="EMBL" id="JABEXW010000020">
    <property type="protein sequence ID" value="KAF4973431.1"/>
    <property type="molecule type" value="Genomic_DNA"/>
</dbReference>
<comment type="caution">
    <text evidence="1">The sequence shown here is derived from an EMBL/GenBank/DDBJ whole genome shotgun (WGS) entry which is preliminary data.</text>
</comment>
<evidence type="ECO:0000313" key="2">
    <source>
        <dbReference type="Proteomes" id="UP000622797"/>
    </source>
</evidence>
<reference evidence="1" key="2">
    <citation type="submission" date="2020-05" db="EMBL/GenBank/DDBJ databases">
        <authorList>
            <person name="Kim H.-S."/>
            <person name="Proctor R.H."/>
            <person name="Brown D.W."/>
        </authorList>
    </citation>
    <scope>NUCLEOTIDE SEQUENCE</scope>
    <source>
        <strain evidence="1">NRRL 20472</strain>
    </source>
</reference>
<protein>
    <recommendedName>
        <fullName evidence="3">Cobalamin-independent methionine synthase MetE C-terminal/archaeal domain-containing protein</fullName>
    </recommendedName>
</protein>
<evidence type="ECO:0000313" key="1">
    <source>
        <dbReference type="EMBL" id="KAF4973431.1"/>
    </source>
</evidence>
<sequence length="333" mass="37699">MIPRFRAYQVGSLIRPESLNQAFKPQEMMYFDNPNPDTVTIINTAISSVVQKQLDQSITPLVTGEYERTSFCNNFFEHLEGMEVHNLVPFPGNFRQGLPNLQILAKLGYPGFGAVIATGKIKLKDSPQLPVWQVMKNMLPEEKWNDCKLSIISPTWQHVHLAKGQAFIPGAYSSDTDYFADLTAAYRENLRILYDAGLRSVQIDDPILTYFALDDFQDALRQDGIDPWRLLDLYLEVHNEAIAGLPADMYTGIHLCHGNMPKSSKARQDSDRDGSLERIVEALFTKLKHEALYLEFDDVHSGSFEPLRFIPRGTNVVLGLVRDLARGIWPDAI</sequence>
<name>A0A8H4UBL8_9HYPO</name>
<dbReference type="Gene3D" id="3.20.20.210">
    <property type="match status" value="1"/>
</dbReference>
<evidence type="ECO:0008006" key="3">
    <source>
        <dbReference type="Google" id="ProtNLM"/>
    </source>
</evidence>
<reference evidence="1" key="1">
    <citation type="journal article" date="2020" name="BMC Genomics">
        <title>Correction to: Identification and distribution of gene clusters required for synthesis of sphingolipid metabolism inhibitors in diverse species of the filamentous fungus Fusarium.</title>
        <authorList>
            <person name="Kim H.S."/>
            <person name="Lohmar J.M."/>
            <person name="Busman M."/>
            <person name="Brown D.W."/>
            <person name="Naumann T.A."/>
            <person name="Divon H.H."/>
            <person name="Lysoe E."/>
            <person name="Uhlig S."/>
            <person name="Proctor R.H."/>
        </authorList>
    </citation>
    <scope>NUCLEOTIDE SEQUENCE</scope>
    <source>
        <strain evidence="1">NRRL 20472</strain>
    </source>
</reference>